<evidence type="ECO:0000256" key="7">
    <source>
        <dbReference type="SAM" id="Phobius"/>
    </source>
</evidence>
<dbReference type="RefSeq" id="WP_284326011.1">
    <property type="nucleotide sequence ID" value="NZ_BSPP01000010.1"/>
</dbReference>
<feature type="transmembrane region" description="Helical" evidence="7">
    <location>
        <begin position="103"/>
        <end position="122"/>
    </location>
</feature>
<comment type="similarity">
    <text evidence="2">Belongs to the DoxX family.</text>
</comment>
<reference evidence="8 9" key="1">
    <citation type="journal article" date="2014" name="Int. J. Syst. Evol. Microbiol.">
        <title>Complete genome sequence of Corynebacterium casei LMG S-19264T (=DSM 44701T), isolated from a smear-ripened cheese.</title>
        <authorList>
            <consortium name="US DOE Joint Genome Institute (JGI-PGF)"/>
            <person name="Walter F."/>
            <person name="Albersmeier A."/>
            <person name="Kalinowski J."/>
            <person name="Ruckert C."/>
        </authorList>
    </citation>
    <scope>NUCLEOTIDE SEQUENCE [LARGE SCALE GENOMIC DNA]</scope>
    <source>
        <strain evidence="8 9">NBRC 111766</strain>
    </source>
</reference>
<sequence length="125" mass="13250">MDKLTQYAPLIARIIIGGFFLLAGIGKLGDVAGTAGYMQMVGLPGFLVWPAIIFEIVLGLCMIVGFKTRIVALAGAAFCVVTAVLFHNNFADQTQMIMFLKNFSIAGGFLMFFAHGAGAVALDKA</sequence>
<evidence type="ECO:0000256" key="1">
    <source>
        <dbReference type="ARBA" id="ARBA00004651"/>
    </source>
</evidence>
<gene>
    <name evidence="8" type="ORF">GCM10010873_28190</name>
</gene>
<proteinExistence type="inferred from homology"/>
<keyword evidence="4 7" id="KW-0812">Transmembrane</keyword>
<keyword evidence="3" id="KW-1003">Cell membrane</keyword>
<dbReference type="GO" id="GO:0005886">
    <property type="term" value="C:plasma membrane"/>
    <property type="evidence" value="ECO:0007669"/>
    <property type="project" value="UniProtKB-SubCell"/>
</dbReference>
<dbReference type="Proteomes" id="UP001157355">
    <property type="component" value="Unassembled WGS sequence"/>
</dbReference>
<protein>
    <submittedName>
        <fullName evidence="8">Membrane protein</fullName>
    </submittedName>
</protein>
<dbReference type="PANTHER" id="PTHR33452">
    <property type="entry name" value="OXIDOREDUCTASE CATD-RELATED"/>
    <property type="match status" value="1"/>
</dbReference>
<evidence type="ECO:0000256" key="4">
    <source>
        <dbReference type="ARBA" id="ARBA00022692"/>
    </source>
</evidence>
<dbReference type="InterPro" id="IPR032808">
    <property type="entry name" value="DoxX"/>
</dbReference>
<dbReference type="EMBL" id="BSPP01000010">
    <property type="protein sequence ID" value="GLS87845.1"/>
    <property type="molecule type" value="Genomic_DNA"/>
</dbReference>
<dbReference type="InterPro" id="IPR051907">
    <property type="entry name" value="DoxX-like_oxidoreductase"/>
</dbReference>
<evidence type="ECO:0000313" key="9">
    <source>
        <dbReference type="Proteomes" id="UP001157355"/>
    </source>
</evidence>
<dbReference type="Pfam" id="PF07681">
    <property type="entry name" value="DoxX"/>
    <property type="match status" value="1"/>
</dbReference>
<keyword evidence="9" id="KW-1185">Reference proteome</keyword>
<evidence type="ECO:0000256" key="2">
    <source>
        <dbReference type="ARBA" id="ARBA00006679"/>
    </source>
</evidence>
<feature type="transmembrane region" description="Helical" evidence="7">
    <location>
        <begin position="46"/>
        <end position="64"/>
    </location>
</feature>
<evidence type="ECO:0000256" key="5">
    <source>
        <dbReference type="ARBA" id="ARBA00022989"/>
    </source>
</evidence>
<feature type="transmembrane region" description="Helical" evidence="7">
    <location>
        <begin position="7"/>
        <end position="26"/>
    </location>
</feature>
<evidence type="ECO:0000256" key="6">
    <source>
        <dbReference type="ARBA" id="ARBA00023136"/>
    </source>
</evidence>
<accession>A0AA37X2U4</accession>
<comment type="subcellular location">
    <subcellularLocation>
        <location evidence="1">Cell membrane</location>
        <topology evidence="1">Multi-pass membrane protein</topology>
    </subcellularLocation>
</comment>
<keyword evidence="6 7" id="KW-0472">Membrane</keyword>
<evidence type="ECO:0000313" key="8">
    <source>
        <dbReference type="EMBL" id="GLS87845.1"/>
    </source>
</evidence>
<feature type="transmembrane region" description="Helical" evidence="7">
    <location>
        <begin position="71"/>
        <end position="91"/>
    </location>
</feature>
<organism evidence="8 9">
    <name type="scientific">Cypionkella aquatica</name>
    <dbReference type="NCBI Taxonomy" id="1756042"/>
    <lineage>
        <taxon>Bacteria</taxon>
        <taxon>Pseudomonadati</taxon>
        <taxon>Pseudomonadota</taxon>
        <taxon>Alphaproteobacteria</taxon>
        <taxon>Rhodobacterales</taxon>
        <taxon>Paracoccaceae</taxon>
        <taxon>Cypionkella</taxon>
    </lineage>
</organism>
<dbReference type="AlphaFoldDB" id="A0AA37X2U4"/>
<name>A0AA37X2U4_9RHOB</name>
<comment type="caution">
    <text evidence="8">The sequence shown here is derived from an EMBL/GenBank/DDBJ whole genome shotgun (WGS) entry which is preliminary data.</text>
</comment>
<dbReference type="PANTHER" id="PTHR33452:SF1">
    <property type="entry name" value="INNER MEMBRANE PROTEIN YPHA-RELATED"/>
    <property type="match status" value="1"/>
</dbReference>
<keyword evidence="5 7" id="KW-1133">Transmembrane helix</keyword>
<evidence type="ECO:0000256" key="3">
    <source>
        <dbReference type="ARBA" id="ARBA00022475"/>
    </source>
</evidence>